<organism evidence="1 2">
    <name type="scientific">Paspalum notatum var. saurae</name>
    <dbReference type="NCBI Taxonomy" id="547442"/>
    <lineage>
        <taxon>Eukaryota</taxon>
        <taxon>Viridiplantae</taxon>
        <taxon>Streptophyta</taxon>
        <taxon>Embryophyta</taxon>
        <taxon>Tracheophyta</taxon>
        <taxon>Spermatophyta</taxon>
        <taxon>Magnoliopsida</taxon>
        <taxon>Liliopsida</taxon>
        <taxon>Poales</taxon>
        <taxon>Poaceae</taxon>
        <taxon>PACMAD clade</taxon>
        <taxon>Panicoideae</taxon>
        <taxon>Andropogonodae</taxon>
        <taxon>Paspaleae</taxon>
        <taxon>Paspalinae</taxon>
        <taxon>Paspalum</taxon>
    </lineage>
</organism>
<evidence type="ECO:0000313" key="2">
    <source>
        <dbReference type="Proteomes" id="UP001341281"/>
    </source>
</evidence>
<protein>
    <submittedName>
        <fullName evidence="1">Uncharacterized protein</fullName>
    </submittedName>
</protein>
<proteinExistence type="predicted"/>
<accession>A0AAQ3PH27</accession>
<dbReference type="EMBL" id="CP144745">
    <property type="protein sequence ID" value="WVZ51194.1"/>
    <property type="molecule type" value="Genomic_DNA"/>
</dbReference>
<reference evidence="1 2" key="1">
    <citation type="submission" date="2024-02" db="EMBL/GenBank/DDBJ databases">
        <title>High-quality chromosome-scale genome assembly of Pensacola bahiagrass (Paspalum notatum Flugge var. saurae).</title>
        <authorList>
            <person name="Vega J.M."/>
            <person name="Podio M."/>
            <person name="Orjuela J."/>
            <person name="Siena L.A."/>
            <person name="Pessino S.C."/>
            <person name="Combes M.C."/>
            <person name="Mariac C."/>
            <person name="Albertini E."/>
            <person name="Pupilli F."/>
            <person name="Ortiz J.P.A."/>
            <person name="Leblanc O."/>
        </authorList>
    </citation>
    <scope>NUCLEOTIDE SEQUENCE [LARGE SCALE GENOMIC DNA]</scope>
    <source>
        <strain evidence="1">R1</strain>
        <tissue evidence="1">Leaf</tissue>
    </source>
</reference>
<evidence type="ECO:0000313" key="1">
    <source>
        <dbReference type="EMBL" id="WVZ51194.1"/>
    </source>
</evidence>
<dbReference type="Proteomes" id="UP001341281">
    <property type="component" value="Chromosome 01"/>
</dbReference>
<feature type="non-terminal residue" evidence="1">
    <location>
        <position position="139"/>
    </location>
</feature>
<keyword evidence="2" id="KW-1185">Reference proteome</keyword>
<gene>
    <name evidence="1" type="ORF">U9M48_002357</name>
</gene>
<sequence length="139" mass="15884">AEYLAEDADQYSFTCCGYIMINNSHGNYVDRVFMPYAQAIADADDDDVPTWSWGSAANAVLTGCPLLLQLWSYERFAIGRPMVDLDPYDDGMYGVEEDERPTMATLWIGRKGSWAHQQVRRVYPEFISEFDKLYADDVI</sequence>
<name>A0AAQ3PH27_PASNO</name>
<dbReference type="AlphaFoldDB" id="A0AAQ3PH27"/>